<dbReference type="AlphaFoldDB" id="A0A225VKJ3"/>
<comment type="caution">
    <text evidence="1">The sequence shown here is derived from an EMBL/GenBank/DDBJ whole genome shotgun (WGS) entry which is preliminary data.</text>
</comment>
<name>A0A225VKJ3_9STRA</name>
<accession>A0A225VKJ3</accession>
<keyword evidence="2" id="KW-1185">Reference proteome</keyword>
<dbReference type="EMBL" id="NBNE01004119">
    <property type="protein sequence ID" value="OWZ06091.1"/>
    <property type="molecule type" value="Genomic_DNA"/>
</dbReference>
<evidence type="ECO:0000313" key="2">
    <source>
        <dbReference type="Proteomes" id="UP000198211"/>
    </source>
</evidence>
<evidence type="ECO:0000313" key="1">
    <source>
        <dbReference type="EMBL" id="OWZ06091.1"/>
    </source>
</evidence>
<gene>
    <name evidence="1" type="ORF">PHMEG_00021703</name>
</gene>
<reference evidence="2" key="1">
    <citation type="submission" date="2017-03" db="EMBL/GenBank/DDBJ databases">
        <title>Phytopthora megakarya and P. palmivora, two closely related causual agents of cacao black pod achieved similar genome size and gene model numbers by different mechanisms.</title>
        <authorList>
            <person name="Ali S."/>
            <person name="Shao J."/>
            <person name="Larry D.J."/>
            <person name="Kronmiller B."/>
            <person name="Shen D."/>
            <person name="Strem M.D."/>
            <person name="Melnick R.L."/>
            <person name="Guiltinan M.J."/>
            <person name="Tyler B.M."/>
            <person name="Meinhardt L.W."/>
            <person name="Bailey B.A."/>
        </authorList>
    </citation>
    <scope>NUCLEOTIDE SEQUENCE [LARGE SCALE GENOMIC DNA]</scope>
    <source>
        <strain evidence="2">zdho120</strain>
    </source>
</reference>
<dbReference type="OrthoDB" id="129414at2759"/>
<proteinExistence type="predicted"/>
<dbReference type="Proteomes" id="UP000198211">
    <property type="component" value="Unassembled WGS sequence"/>
</dbReference>
<protein>
    <submittedName>
        <fullName evidence="1">Uncharacterized protein</fullName>
    </submittedName>
</protein>
<sequence length="129" mass="14614">MFNLLDQSRNGYLADKRSIKPIMKVSMRLKAYYNSIRARGELVAKLLLPVGDMTQRFVQVAHKVNSSIPSQQVVVSTQNCTMDQIAVQTLELAQRTGLEQPLLKHNGVLNRSARCPRSKRTSKKKEAKF</sequence>
<organism evidence="1 2">
    <name type="scientific">Phytophthora megakarya</name>
    <dbReference type="NCBI Taxonomy" id="4795"/>
    <lineage>
        <taxon>Eukaryota</taxon>
        <taxon>Sar</taxon>
        <taxon>Stramenopiles</taxon>
        <taxon>Oomycota</taxon>
        <taxon>Peronosporomycetes</taxon>
        <taxon>Peronosporales</taxon>
        <taxon>Peronosporaceae</taxon>
        <taxon>Phytophthora</taxon>
    </lineage>
</organism>